<evidence type="ECO:0000313" key="1">
    <source>
        <dbReference type="EMBL" id="CAB5178655.1"/>
    </source>
</evidence>
<organism evidence="1">
    <name type="scientific">uncultured Caudovirales phage</name>
    <dbReference type="NCBI Taxonomy" id="2100421"/>
    <lineage>
        <taxon>Viruses</taxon>
        <taxon>Duplodnaviria</taxon>
        <taxon>Heunggongvirae</taxon>
        <taxon>Uroviricota</taxon>
        <taxon>Caudoviricetes</taxon>
        <taxon>Peduoviridae</taxon>
        <taxon>Maltschvirus</taxon>
        <taxon>Maltschvirus maltsch</taxon>
    </lineage>
</organism>
<dbReference type="EMBL" id="LR798205">
    <property type="protein sequence ID" value="CAB5178655.1"/>
    <property type="molecule type" value="Genomic_DNA"/>
</dbReference>
<name>A0A6J7WCK3_9CAUD</name>
<gene>
    <name evidence="1" type="ORF">UFOVP156_21</name>
</gene>
<dbReference type="Pfam" id="PF24175">
    <property type="entry name" value="SU10_adaptor"/>
    <property type="match status" value="1"/>
</dbReference>
<protein>
    <submittedName>
        <fullName evidence="1">Uncharacterized protein</fullName>
    </submittedName>
</protein>
<proteinExistence type="predicted"/>
<dbReference type="InterPro" id="IPR056209">
    <property type="entry name" value="SU10_adaptor"/>
</dbReference>
<reference evidence="1" key="1">
    <citation type="submission" date="2020-05" db="EMBL/GenBank/DDBJ databases">
        <authorList>
            <person name="Chiriac C."/>
            <person name="Salcher M."/>
            <person name="Ghai R."/>
            <person name="Kavagutti S V."/>
        </authorList>
    </citation>
    <scope>NUCLEOTIDE SEQUENCE</scope>
</reference>
<accession>A0A6J7WCK3</accession>
<sequence length="235" mass="26903">MARNVTLGELIDDLRAEAGHSLQANLGTAMREVLVKVLQRQQRRLWDDYDWAFLRVQRNVFTQNGQRYYDLPADMKLENIERVEFKWGNQWQPLTSGIGGQQYSEFDSDKDIRSMPVYRWQPSENDQIEVWPIPSQDADTATLSGAIRFVGKRNLRPFIAQSDQADLDDTLLVLFSAAEILSREKADDAKLKLSMAERHYARLKGRSSNSDTFSLSGEEPPTRVRGLKIIAVQKA</sequence>